<dbReference type="RefSeq" id="WP_126485062.1">
    <property type="nucleotide sequence ID" value="NZ_RXNS01000013.1"/>
</dbReference>
<evidence type="ECO:0000313" key="13">
    <source>
        <dbReference type="EMBL" id="RTR01454.1"/>
    </source>
</evidence>
<evidence type="ECO:0000256" key="3">
    <source>
        <dbReference type="ARBA" id="ARBA00022475"/>
    </source>
</evidence>
<evidence type="ECO:0000256" key="11">
    <source>
        <dbReference type="SAM" id="Phobius"/>
    </source>
</evidence>
<evidence type="ECO:0000256" key="5">
    <source>
        <dbReference type="ARBA" id="ARBA00022519"/>
    </source>
</evidence>
<dbReference type="EMBL" id="RXNS01000013">
    <property type="protein sequence ID" value="RTR01454.1"/>
    <property type="molecule type" value="Genomic_DNA"/>
</dbReference>
<keyword evidence="3" id="KW-1003">Cell membrane</keyword>
<sequence>MGQETADGLQLTGRPPAMAKPAQRGLTLIELLVALAVVILMATWGVPSFQQFAARNEVAAEVMRIKTALALARNTAVMRRTTIAVCASSGPPYETCTFDDWDQDWVIVEGEAVGGDLIDIPVLRVLHASETVDVSFNRSDRPVRYSSLGRSQGYNGTFDICSQKGESAAIILNNLGRTRAKGQSSTC</sequence>
<evidence type="ECO:0000313" key="14">
    <source>
        <dbReference type="Proteomes" id="UP000267400"/>
    </source>
</evidence>
<evidence type="ECO:0000259" key="12">
    <source>
        <dbReference type="Pfam" id="PF12019"/>
    </source>
</evidence>
<comment type="similarity">
    <text evidence="9">Belongs to the GSP H family.</text>
</comment>
<dbReference type="SUPFAM" id="SSF54523">
    <property type="entry name" value="Pili subunits"/>
    <property type="match status" value="1"/>
</dbReference>
<dbReference type="Gene3D" id="3.55.40.10">
    <property type="entry name" value="minor pseudopilin epsh domain"/>
    <property type="match status" value="1"/>
</dbReference>
<keyword evidence="4" id="KW-0488">Methylation</keyword>
<gene>
    <name evidence="13" type="ORF">EKG36_13740</name>
</gene>
<keyword evidence="5" id="KW-0997">Cell inner membrane</keyword>
<keyword evidence="6 11" id="KW-0812">Transmembrane</keyword>
<dbReference type="Pfam" id="PF07963">
    <property type="entry name" value="N_methyl"/>
    <property type="match status" value="1"/>
</dbReference>
<name>A0A3S0HS70_9GAMM</name>
<comment type="subcellular location">
    <subcellularLocation>
        <location evidence="1">Cell inner membrane</location>
        <topology evidence="1">Single-pass membrane protein</topology>
    </subcellularLocation>
</comment>
<evidence type="ECO:0000256" key="7">
    <source>
        <dbReference type="ARBA" id="ARBA00022989"/>
    </source>
</evidence>
<evidence type="ECO:0000256" key="10">
    <source>
        <dbReference type="ARBA" id="ARBA00030775"/>
    </source>
</evidence>
<dbReference type="Proteomes" id="UP000267400">
    <property type="component" value="Unassembled WGS sequence"/>
</dbReference>
<evidence type="ECO:0000256" key="1">
    <source>
        <dbReference type="ARBA" id="ARBA00004377"/>
    </source>
</evidence>
<evidence type="ECO:0000256" key="6">
    <source>
        <dbReference type="ARBA" id="ARBA00022692"/>
    </source>
</evidence>
<dbReference type="GO" id="GO:0015627">
    <property type="term" value="C:type II protein secretion system complex"/>
    <property type="evidence" value="ECO:0007669"/>
    <property type="project" value="InterPro"/>
</dbReference>
<dbReference type="InterPro" id="IPR045584">
    <property type="entry name" value="Pilin-like"/>
</dbReference>
<comment type="caution">
    <text evidence="13">The sequence shown here is derived from an EMBL/GenBank/DDBJ whole genome shotgun (WGS) entry which is preliminary data.</text>
</comment>
<dbReference type="InterPro" id="IPR022346">
    <property type="entry name" value="T2SS_GspH"/>
</dbReference>
<dbReference type="GO" id="GO:0015628">
    <property type="term" value="P:protein secretion by the type II secretion system"/>
    <property type="evidence" value="ECO:0007669"/>
    <property type="project" value="InterPro"/>
</dbReference>
<proteinExistence type="inferred from homology"/>
<feature type="transmembrane region" description="Helical" evidence="11">
    <location>
        <begin position="28"/>
        <end position="46"/>
    </location>
</feature>
<dbReference type="NCBIfam" id="TIGR02532">
    <property type="entry name" value="IV_pilin_GFxxxE"/>
    <property type="match status" value="1"/>
</dbReference>
<evidence type="ECO:0000256" key="8">
    <source>
        <dbReference type="ARBA" id="ARBA00023136"/>
    </source>
</evidence>
<dbReference type="GO" id="GO:0005886">
    <property type="term" value="C:plasma membrane"/>
    <property type="evidence" value="ECO:0007669"/>
    <property type="project" value="UniProtKB-SubCell"/>
</dbReference>
<dbReference type="OrthoDB" id="6182870at2"/>
<dbReference type="Pfam" id="PF12019">
    <property type="entry name" value="GspH"/>
    <property type="match status" value="1"/>
</dbReference>
<keyword evidence="14" id="KW-1185">Reference proteome</keyword>
<evidence type="ECO:0000256" key="4">
    <source>
        <dbReference type="ARBA" id="ARBA00022481"/>
    </source>
</evidence>
<keyword evidence="7 11" id="KW-1133">Transmembrane helix</keyword>
<accession>A0A3S0HS70</accession>
<evidence type="ECO:0000256" key="9">
    <source>
        <dbReference type="ARBA" id="ARBA00025772"/>
    </source>
</evidence>
<keyword evidence="8 11" id="KW-0472">Membrane</keyword>
<evidence type="ECO:0000256" key="2">
    <source>
        <dbReference type="ARBA" id="ARBA00021549"/>
    </source>
</evidence>
<feature type="domain" description="General secretion pathway GspH" evidence="12">
    <location>
        <begin position="62"/>
        <end position="176"/>
    </location>
</feature>
<reference evidence="13 14" key="1">
    <citation type="submission" date="2018-12" db="EMBL/GenBank/DDBJ databases">
        <authorList>
            <person name="Yu L."/>
        </authorList>
    </citation>
    <scope>NUCLEOTIDE SEQUENCE [LARGE SCALE GENOMIC DNA]</scope>
    <source>
        <strain evidence="13 14">11S</strain>
    </source>
</reference>
<organism evidence="13 14">
    <name type="scientific">Halomonas nitroreducens</name>
    <dbReference type="NCBI Taxonomy" id="447425"/>
    <lineage>
        <taxon>Bacteria</taxon>
        <taxon>Pseudomonadati</taxon>
        <taxon>Pseudomonadota</taxon>
        <taxon>Gammaproteobacteria</taxon>
        <taxon>Oceanospirillales</taxon>
        <taxon>Halomonadaceae</taxon>
        <taxon>Halomonas</taxon>
    </lineage>
</organism>
<dbReference type="AlphaFoldDB" id="A0A3S0HS70"/>
<dbReference type="PROSITE" id="PS00409">
    <property type="entry name" value="PROKAR_NTER_METHYL"/>
    <property type="match status" value="1"/>
</dbReference>
<protein>
    <recommendedName>
        <fullName evidence="2">Type II secretion system protein H</fullName>
    </recommendedName>
    <alternativeName>
        <fullName evidence="10">General secretion pathway protein H</fullName>
    </alternativeName>
</protein>
<dbReference type="InterPro" id="IPR012902">
    <property type="entry name" value="N_methyl_site"/>
</dbReference>